<dbReference type="SMART" id="SM00249">
    <property type="entry name" value="PHD"/>
    <property type="match status" value="1"/>
</dbReference>
<keyword evidence="6 12" id="KW-0863">Zinc-finger</keyword>
<dbReference type="SUPFAM" id="SSF57903">
    <property type="entry name" value="FYVE/PHD zinc finger"/>
    <property type="match status" value="1"/>
</dbReference>
<name>A0A6A1UQK7_9ROSI</name>
<dbReference type="Proteomes" id="UP000516437">
    <property type="component" value="Chromosome 8"/>
</dbReference>
<dbReference type="InterPro" id="IPR003105">
    <property type="entry name" value="SRA_YDG"/>
</dbReference>
<keyword evidence="10" id="KW-0238">DNA-binding</keyword>
<dbReference type="InterPro" id="IPR001965">
    <property type="entry name" value="Znf_PHD"/>
</dbReference>
<evidence type="ECO:0000256" key="7">
    <source>
        <dbReference type="ARBA" id="ARBA00022786"/>
    </source>
</evidence>
<dbReference type="InterPro" id="IPR045134">
    <property type="entry name" value="UHRF1/2-like"/>
</dbReference>
<evidence type="ECO:0000256" key="11">
    <source>
        <dbReference type="ARBA" id="ARBA00023242"/>
    </source>
</evidence>
<dbReference type="InterPro" id="IPR011011">
    <property type="entry name" value="Znf_FYVE_PHD"/>
</dbReference>
<keyword evidence="9" id="KW-0156">Chromatin regulator</keyword>
<reference evidence="18 19" key="1">
    <citation type="journal article" date="2019" name="Plant Biotechnol. J.">
        <title>The red bayberry genome and genetic basis of sex determination.</title>
        <authorList>
            <person name="Jia H.M."/>
            <person name="Jia H.J."/>
            <person name="Cai Q.L."/>
            <person name="Wang Y."/>
            <person name="Zhao H.B."/>
            <person name="Yang W.F."/>
            <person name="Wang G.Y."/>
            <person name="Li Y.H."/>
            <person name="Zhan D.L."/>
            <person name="Shen Y.T."/>
            <person name="Niu Q.F."/>
            <person name="Chang L."/>
            <person name="Qiu J."/>
            <person name="Zhao L."/>
            <person name="Xie H.B."/>
            <person name="Fu W.Y."/>
            <person name="Jin J."/>
            <person name="Li X.W."/>
            <person name="Jiao Y."/>
            <person name="Zhou C.C."/>
            <person name="Tu T."/>
            <person name="Chai C.Y."/>
            <person name="Gao J.L."/>
            <person name="Fan L.J."/>
            <person name="van de Weg E."/>
            <person name="Wang J.Y."/>
            <person name="Gao Z.S."/>
        </authorList>
    </citation>
    <scope>NUCLEOTIDE SEQUENCE [LARGE SCALE GENOMIC DNA]</scope>
    <source>
        <tissue evidence="18">Leaves</tissue>
    </source>
</reference>
<organism evidence="18 19">
    <name type="scientific">Morella rubra</name>
    <name type="common">Chinese bayberry</name>
    <dbReference type="NCBI Taxonomy" id="262757"/>
    <lineage>
        <taxon>Eukaryota</taxon>
        <taxon>Viridiplantae</taxon>
        <taxon>Streptophyta</taxon>
        <taxon>Embryophyta</taxon>
        <taxon>Tracheophyta</taxon>
        <taxon>Spermatophyta</taxon>
        <taxon>Magnoliopsida</taxon>
        <taxon>eudicotyledons</taxon>
        <taxon>Gunneridae</taxon>
        <taxon>Pentapetalae</taxon>
        <taxon>rosids</taxon>
        <taxon>fabids</taxon>
        <taxon>Fagales</taxon>
        <taxon>Myricaceae</taxon>
        <taxon>Morella</taxon>
    </lineage>
</organism>
<dbReference type="InterPro" id="IPR036987">
    <property type="entry name" value="SRA-YDG_sf"/>
</dbReference>
<evidence type="ECO:0000256" key="5">
    <source>
        <dbReference type="ARBA" id="ARBA00022723"/>
    </source>
</evidence>
<dbReference type="AlphaFoldDB" id="A0A6A1UQK7"/>
<evidence type="ECO:0000256" key="12">
    <source>
        <dbReference type="PROSITE-ProRule" id="PRU00175"/>
    </source>
</evidence>
<dbReference type="InterPro" id="IPR019786">
    <property type="entry name" value="Zinc_finger_PHD-type_CS"/>
</dbReference>
<evidence type="ECO:0000259" key="15">
    <source>
        <dbReference type="PROSITE" id="PS50016"/>
    </source>
</evidence>
<protein>
    <recommendedName>
        <fullName evidence="3">RING-type E3 ubiquitin transferase</fullName>
        <ecNumber evidence="3">2.3.2.27</ecNumber>
    </recommendedName>
</protein>
<evidence type="ECO:0000259" key="17">
    <source>
        <dbReference type="PROSITE" id="PS51015"/>
    </source>
</evidence>
<dbReference type="EC" id="2.3.2.27" evidence="3"/>
<dbReference type="PROSITE" id="PS00518">
    <property type="entry name" value="ZF_RING_1"/>
    <property type="match status" value="1"/>
</dbReference>
<feature type="region of interest" description="Disordered" evidence="14">
    <location>
        <begin position="691"/>
        <end position="733"/>
    </location>
</feature>
<dbReference type="InterPro" id="IPR047498">
    <property type="entry name" value="RING-HC_ORTHRUS_rpt1"/>
</dbReference>
<dbReference type="UniPathway" id="UPA00143"/>
<proteinExistence type="predicted"/>
<dbReference type="GO" id="GO:0044027">
    <property type="term" value="P:negative regulation of gene expression via chromosomal CpG island methylation"/>
    <property type="evidence" value="ECO:0007669"/>
    <property type="project" value="TreeGrafter"/>
</dbReference>
<keyword evidence="5" id="KW-0479">Metal-binding</keyword>
<dbReference type="PROSITE" id="PS51015">
    <property type="entry name" value="YDG"/>
    <property type="match status" value="1"/>
</dbReference>
<comment type="pathway">
    <text evidence="2">Protein modification; protein ubiquitination.</text>
</comment>
<sequence length="733" mass="81613">MAQASELPCDGDGICMACKKKPLSPEDSLACKTCATPWHVACLSSSSPKTLADALQWDCPDCSVIAAKPVVGDGTGGSRGSDDLITAIRAIESDGSLTVQEKAKRRQELMCKGAQPSDGDEGMNPKKETIHGDDDVVGIFDNNLYCSFCMQLPERPVTTPCGHNFCLKCFQKWIGQGKRTCANCRNKIPANMASQPRINSVLVMAIRLVRMSKFNSVGAPEKVFHSMRNQDRPDTAFTTERAKKAGKANACCGKIFVTVPPDHLGPILAENDPERNQGVLVGMAWGDRLECRQWGVHLPLVAGIGGQSKFGAQSVALSGGYEDDEDHGEWFLYTGSGGRDLSGNKRTNKEHSFDQKFTKFNEALRVSCHKGYPVRVVRSNKEKRSSYAPDRGLRYDGIYRIEQCWRKNGTQGYKVCRYLFVRCDNEPAPWTSDDHGDRPRPLPLIEELNDAIDITERKESPSWDYDEEKGCWKWKKPPPCSRKHVDQGYSESGKRTRNVKQASLKEKLLKEFSCHICRKVMAFPLTTPCAHNFCKACLEGAFAGQSLVRQRTCEGRRTLRAQKNIMKCPSCSTDIAEYLQNPQVNRELMEVIESLQRRIVEEENSEELSNETDNTHEELDGVTDNMETSDVTDVLEEEIDDNLDAQIVGEVRQTDQFRNESSRECEPNCDHQNGVDPVKPEKAAGIELLQDPAVESKVKQTCKRKQPNEGGNLSTLDAGAKTSSKKARLQVAE</sequence>
<dbReference type="Gene3D" id="2.30.280.10">
    <property type="entry name" value="SRA-YDG"/>
    <property type="match status" value="1"/>
</dbReference>
<dbReference type="GO" id="GO:0008270">
    <property type="term" value="F:zinc ion binding"/>
    <property type="evidence" value="ECO:0007669"/>
    <property type="project" value="UniProtKB-KW"/>
</dbReference>
<dbReference type="PROSITE" id="PS50016">
    <property type="entry name" value="ZF_PHD_2"/>
    <property type="match status" value="1"/>
</dbReference>
<keyword evidence="4" id="KW-0808">Transferase</keyword>
<dbReference type="Pfam" id="PF02182">
    <property type="entry name" value="SAD_SRA"/>
    <property type="match status" value="1"/>
</dbReference>
<feature type="compositionally biased region" description="Basic residues" evidence="14">
    <location>
        <begin position="723"/>
        <end position="733"/>
    </location>
</feature>
<evidence type="ECO:0000256" key="2">
    <source>
        <dbReference type="ARBA" id="ARBA00004906"/>
    </source>
</evidence>
<evidence type="ECO:0000256" key="13">
    <source>
        <dbReference type="PROSITE-ProRule" id="PRU00358"/>
    </source>
</evidence>
<comment type="catalytic activity">
    <reaction evidence="1">
        <text>S-ubiquitinyl-[E2 ubiquitin-conjugating enzyme]-L-cysteine + [acceptor protein]-L-lysine = [E2 ubiquitin-conjugating enzyme]-L-cysteine + N(6)-ubiquitinyl-[acceptor protein]-L-lysine.</text>
        <dbReference type="EC" id="2.3.2.27"/>
    </reaction>
</comment>
<dbReference type="SMART" id="SM00184">
    <property type="entry name" value="RING"/>
    <property type="match status" value="3"/>
</dbReference>
<dbReference type="PROSITE" id="PS01359">
    <property type="entry name" value="ZF_PHD_1"/>
    <property type="match status" value="1"/>
</dbReference>
<evidence type="ECO:0000256" key="8">
    <source>
        <dbReference type="ARBA" id="ARBA00022833"/>
    </source>
</evidence>
<dbReference type="Gene3D" id="3.30.40.10">
    <property type="entry name" value="Zinc/RING finger domain, C3HC4 (zinc finger)"/>
    <property type="match status" value="3"/>
</dbReference>
<dbReference type="GO" id="GO:0061630">
    <property type="term" value="F:ubiquitin protein ligase activity"/>
    <property type="evidence" value="ECO:0007669"/>
    <property type="project" value="UniProtKB-EC"/>
</dbReference>
<evidence type="ECO:0000256" key="14">
    <source>
        <dbReference type="SAM" id="MobiDB-lite"/>
    </source>
</evidence>
<dbReference type="PROSITE" id="PS50089">
    <property type="entry name" value="ZF_RING_2"/>
    <property type="match status" value="2"/>
</dbReference>
<dbReference type="PANTHER" id="PTHR14140">
    <property type="entry name" value="E3 UBIQUITIN-PROTEIN LIGASE UHRF-RELATED"/>
    <property type="match status" value="1"/>
</dbReference>
<evidence type="ECO:0000256" key="10">
    <source>
        <dbReference type="ARBA" id="ARBA00023125"/>
    </source>
</evidence>
<dbReference type="InterPro" id="IPR017907">
    <property type="entry name" value="Znf_RING_CS"/>
</dbReference>
<dbReference type="SUPFAM" id="SSF88697">
    <property type="entry name" value="PUA domain-like"/>
    <property type="match status" value="1"/>
</dbReference>
<evidence type="ECO:0000313" key="19">
    <source>
        <dbReference type="Proteomes" id="UP000516437"/>
    </source>
</evidence>
<evidence type="ECO:0000256" key="9">
    <source>
        <dbReference type="ARBA" id="ARBA00022853"/>
    </source>
</evidence>
<dbReference type="CDD" id="cd23138">
    <property type="entry name" value="RING-HC_ORTHRUS_rpt1"/>
    <property type="match status" value="1"/>
</dbReference>
<comment type="subcellular location">
    <subcellularLocation>
        <location evidence="13">Nucleus</location>
    </subcellularLocation>
</comment>
<dbReference type="PANTHER" id="PTHR14140:SF27">
    <property type="entry name" value="OS04G0289800 PROTEIN"/>
    <property type="match status" value="1"/>
</dbReference>
<evidence type="ECO:0000313" key="18">
    <source>
        <dbReference type="EMBL" id="KAB1202446.1"/>
    </source>
</evidence>
<evidence type="ECO:0000256" key="1">
    <source>
        <dbReference type="ARBA" id="ARBA00000900"/>
    </source>
</evidence>
<dbReference type="Pfam" id="PF00097">
    <property type="entry name" value="zf-C3HC4"/>
    <property type="match status" value="1"/>
</dbReference>
<gene>
    <name evidence="18" type="ORF">CJ030_MR8G019518</name>
</gene>
<dbReference type="SUPFAM" id="SSF57850">
    <property type="entry name" value="RING/U-box"/>
    <property type="match status" value="2"/>
</dbReference>
<dbReference type="InterPro" id="IPR001841">
    <property type="entry name" value="Znf_RING"/>
</dbReference>
<evidence type="ECO:0000256" key="3">
    <source>
        <dbReference type="ARBA" id="ARBA00012483"/>
    </source>
</evidence>
<evidence type="ECO:0000259" key="16">
    <source>
        <dbReference type="PROSITE" id="PS50089"/>
    </source>
</evidence>
<dbReference type="InterPro" id="IPR027370">
    <property type="entry name" value="Znf-RING_euk"/>
</dbReference>
<feature type="domain" description="RING-type" evidence="16">
    <location>
        <begin position="514"/>
        <end position="572"/>
    </location>
</feature>
<keyword evidence="8" id="KW-0862">Zinc</keyword>
<dbReference type="InterPro" id="IPR013083">
    <property type="entry name" value="Znf_RING/FYVE/PHD"/>
</dbReference>
<dbReference type="EMBL" id="RXIC02000026">
    <property type="protein sequence ID" value="KAB1202446.1"/>
    <property type="molecule type" value="Genomic_DNA"/>
</dbReference>
<dbReference type="InterPro" id="IPR015947">
    <property type="entry name" value="PUA-like_sf"/>
</dbReference>
<dbReference type="GO" id="GO:0016567">
    <property type="term" value="P:protein ubiquitination"/>
    <property type="evidence" value="ECO:0007669"/>
    <property type="project" value="UniProtKB-UniPathway"/>
</dbReference>
<keyword evidence="19" id="KW-1185">Reference proteome</keyword>
<keyword evidence="11 13" id="KW-0539">Nucleus</keyword>
<comment type="caution">
    <text evidence="18">The sequence shown here is derived from an EMBL/GenBank/DDBJ whole genome shotgun (WGS) entry which is preliminary data.</text>
</comment>
<evidence type="ECO:0000256" key="4">
    <source>
        <dbReference type="ARBA" id="ARBA00022679"/>
    </source>
</evidence>
<accession>A0A6A1UQK7</accession>
<dbReference type="InterPro" id="IPR018957">
    <property type="entry name" value="Znf_C3HC4_RING-type"/>
</dbReference>
<feature type="domain" description="RING-type" evidence="16">
    <location>
        <begin position="146"/>
        <end position="185"/>
    </location>
</feature>
<dbReference type="GO" id="GO:0005634">
    <property type="term" value="C:nucleus"/>
    <property type="evidence" value="ECO:0007669"/>
    <property type="project" value="UniProtKB-SubCell"/>
</dbReference>
<dbReference type="InterPro" id="IPR019787">
    <property type="entry name" value="Znf_PHD-finger"/>
</dbReference>
<evidence type="ECO:0000256" key="6">
    <source>
        <dbReference type="ARBA" id="ARBA00022771"/>
    </source>
</evidence>
<keyword evidence="7" id="KW-0833">Ubl conjugation pathway</keyword>
<feature type="domain" description="PHD-type" evidence="15">
    <location>
        <begin position="12"/>
        <end position="65"/>
    </location>
</feature>
<dbReference type="FunFam" id="2.30.280.10:FF:000002">
    <property type="entry name" value="E3 ubiquitin-protein ligase ORTHRUS 2"/>
    <property type="match status" value="1"/>
</dbReference>
<dbReference type="Pfam" id="PF13445">
    <property type="entry name" value="zf-RING_UBOX"/>
    <property type="match status" value="1"/>
</dbReference>
<feature type="domain" description="YDG" evidence="17">
    <location>
        <begin position="274"/>
        <end position="422"/>
    </location>
</feature>
<dbReference type="GO" id="GO:0003677">
    <property type="term" value="F:DNA binding"/>
    <property type="evidence" value="ECO:0007669"/>
    <property type="project" value="UniProtKB-KW"/>
</dbReference>
<dbReference type="OrthoDB" id="2270193at2759"/>
<dbReference type="FunFam" id="3.30.40.10:FF:000665">
    <property type="entry name" value="Predicted protein"/>
    <property type="match status" value="1"/>
</dbReference>
<dbReference type="SMART" id="SM00466">
    <property type="entry name" value="SRA"/>
    <property type="match status" value="1"/>
</dbReference>